<evidence type="ECO:0000256" key="1">
    <source>
        <dbReference type="SAM" id="MobiDB-lite"/>
    </source>
</evidence>
<dbReference type="Proteomes" id="UP001610335">
    <property type="component" value="Unassembled WGS sequence"/>
</dbReference>
<organism evidence="2 3">
    <name type="scientific">Aspergillus cavernicola</name>
    <dbReference type="NCBI Taxonomy" id="176166"/>
    <lineage>
        <taxon>Eukaryota</taxon>
        <taxon>Fungi</taxon>
        <taxon>Dikarya</taxon>
        <taxon>Ascomycota</taxon>
        <taxon>Pezizomycotina</taxon>
        <taxon>Eurotiomycetes</taxon>
        <taxon>Eurotiomycetidae</taxon>
        <taxon>Eurotiales</taxon>
        <taxon>Aspergillaceae</taxon>
        <taxon>Aspergillus</taxon>
        <taxon>Aspergillus subgen. Nidulantes</taxon>
    </lineage>
</organism>
<feature type="compositionally biased region" description="Polar residues" evidence="1">
    <location>
        <begin position="9"/>
        <end position="19"/>
    </location>
</feature>
<feature type="region of interest" description="Disordered" evidence="1">
    <location>
        <begin position="1"/>
        <end position="45"/>
    </location>
</feature>
<gene>
    <name evidence="2" type="ORF">BDW59DRAFT_159261</name>
</gene>
<keyword evidence="3" id="KW-1185">Reference proteome</keyword>
<reference evidence="2 3" key="1">
    <citation type="submission" date="2024-07" db="EMBL/GenBank/DDBJ databases">
        <title>Section-level genome sequencing and comparative genomics of Aspergillus sections Usti and Cavernicolus.</title>
        <authorList>
            <consortium name="Lawrence Berkeley National Laboratory"/>
            <person name="Nybo J.L."/>
            <person name="Vesth T.C."/>
            <person name="Theobald S."/>
            <person name="Frisvad J.C."/>
            <person name="Larsen T.O."/>
            <person name="Kjaerboelling I."/>
            <person name="Rothschild-Mancinelli K."/>
            <person name="Lyhne E.K."/>
            <person name="Kogle M.E."/>
            <person name="Barry K."/>
            <person name="Clum A."/>
            <person name="Na H."/>
            <person name="Ledsgaard L."/>
            <person name="Lin J."/>
            <person name="Lipzen A."/>
            <person name="Kuo A."/>
            <person name="Riley R."/>
            <person name="Mondo S."/>
            <person name="LaButti K."/>
            <person name="Haridas S."/>
            <person name="Pangalinan J."/>
            <person name="Salamov A.A."/>
            <person name="Simmons B.A."/>
            <person name="Magnuson J.K."/>
            <person name="Chen J."/>
            <person name="Drula E."/>
            <person name="Henrissat B."/>
            <person name="Wiebenga A."/>
            <person name="Lubbers R.J."/>
            <person name="Gomes A.C."/>
            <person name="Makela M.R."/>
            <person name="Stajich J."/>
            <person name="Grigoriev I.V."/>
            <person name="Mortensen U.H."/>
            <person name="De vries R.P."/>
            <person name="Baker S.E."/>
            <person name="Andersen M.R."/>
        </authorList>
    </citation>
    <scope>NUCLEOTIDE SEQUENCE [LARGE SCALE GENOMIC DNA]</scope>
    <source>
        <strain evidence="2 3">CBS 600.67</strain>
    </source>
</reference>
<proteinExistence type="predicted"/>
<protein>
    <submittedName>
        <fullName evidence="2">Uncharacterized protein</fullName>
    </submittedName>
</protein>
<accession>A0ABR4INL2</accession>
<feature type="compositionally biased region" description="Low complexity" evidence="1">
    <location>
        <begin position="29"/>
        <end position="38"/>
    </location>
</feature>
<comment type="caution">
    <text evidence="2">The sequence shown here is derived from an EMBL/GenBank/DDBJ whole genome shotgun (WGS) entry which is preliminary data.</text>
</comment>
<dbReference type="EMBL" id="JBFXLS010000017">
    <property type="protein sequence ID" value="KAL2829271.1"/>
    <property type="molecule type" value="Genomic_DNA"/>
</dbReference>
<name>A0ABR4INL2_9EURO</name>
<evidence type="ECO:0000313" key="3">
    <source>
        <dbReference type="Proteomes" id="UP001610335"/>
    </source>
</evidence>
<evidence type="ECO:0000313" key="2">
    <source>
        <dbReference type="EMBL" id="KAL2829271.1"/>
    </source>
</evidence>
<sequence length="582" mass="63387">MSDKESPRTLPSGTTATRFSGSSKGGDSSGQTSTTSQIDTHDPYRIGGPGKLPAWPVSFLPAQDIDQTLAEAVFDIAIDHLTTSNLDYKSIFFGTRATEGHPISASDTTLLIQASFDSQHDRLVAFLDNLLQVLFGFGYNGRVEIIDPRATQGTKTFPPIVSKQQQEGWEEILTNIIETLARSGADWRQVFAANRGYWKEVSKITVVIKATNITKEHPQIRQLRDELEDNHFQLEIAGTRRLWGLFGSLTGTVGDEQVRDSIGWSVSPAYHGMGLSVGRTFQGISSTLGGYLKTQCDDVEHIIGLTCYHGVRLNEHGTADPNIDSQGATDLSWPCQSPSPEDLEIVLEPLQSKASGLIPPNLAPPIKARRESERQESVRKLQEVQDFNPFIGNVVAVSGWRNPQIGNGLNAPLVFVDWACIDISQQHCPYPINAIDHVKQRLLEKMPEGVPHWTSTKTTVDQIADIPWDKTPCGEIAIFKEGRTTGITVGALGDLVPAAHRVAGLPAHLHHRAWVVYSSPFRKSFSQPGDSGAWCLNGDGDVVGQLVGGDEADGSGLLIPFSTVVEDIEVKFGLKSGTVCLP</sequence>